<proteinExistence type="predicted"/>
<sequence length="252" mass="28670">MAQELRVVHQDRHGVQRTRPVEQMTGAALAERGEVWKPSRHPSQRSIVTWWWAATNRRHVGCRSLGLLSTAMLLDFHPAVADFSAWSAQLLWREKGRERQLVPDFFVRTGTGQTLVVMCPPQTGPSTRFERQLEVVREACQHTGWQLATPRLPGTAALMNLRWVSRRRHPRYGDEEVEAALAHAFARPRPLLEGVETCGVPRMLALPRLYHMLWHRRLGMDWSVPLSPQTLVGPLAAGEPDAVRRPLALERS</sequence>
<dbReference type="InterPro" id="IPR048000">
    <property type="entry name" value="TnsA-like"/>
</dbReference>
<gene>
    <name evidence="1" type="ORF">ABT404_08475</name>
</gene>
<dbReference type="NCBIfam" id="NF033179">
    <property type="entry name" value="TnsA_like_Actin"/>
    <property type="match status" value="1"/>
</dbReference>
<keyword evidence="2" id="KW-1185">Reference proteome</keyword>
<accession>A0ABV1WRL1</accession>
<reference evidence="1 2" key="1">
    <citation type="submission" date="2024-06" db="EMBL/GenBank/DDBJ databases">
        <title>The Natural Products Discovery Center: Release of the First 8490 Sequenced Strains for Exploring Actinobacteria Biosynthetic Diversity.</title>
        <authorList>
            <person name="Kalkreuter E."/>
            <person name="Kautsar S.A."/>
            <person name="Yang D."/>
            <person name="Bader C.D."/>
            <person name="Teijaro C.N."/>
            <person name="Fluegel L."/>
            <person name="Davis C.M."/>
            <person name="Simpson J.R."/>
            <person name="Lauterbach L."/>
            <person name="Steele A.D."/>
            <person name="Gui C."/>
            <person name="Meng S."/>
            <person name="Li G."/>
            <person name="Viehrig K."/>
            <person name="Ye F."/>
            <person name="Su P."/>
            <person name="Kiefer A.F."/>
            <person name="Nichols A."/>
            <person name="Cepeda A.J."/>
            <person name="Yan W."/>
            <person name="Fan B."/>
            <person name="Jiang Y."/>
            <person name="Adhikari A."/>
            <person name="Zheng C.-J."/>
            <person name="Schuster L."/>
            <person name="Cowan T.M."/>
            <person name="Smanski M.J."/>
            <person name="Chevrette M.G."/>
            <person name="De Carvalho L.P.S."/>
            <person name="Shen B."/>
        </authorList>
    </citation>
    <scope>NUCLEOTIDE SEQUENCE [LARGE SCALE GENOMIC DNA]</scope>
    <source>
        <strain evidence="1 2">NPDC000234</strain>
    </source>
</reference>
<protein>
    <submittedName>
        <fullName evidence="1">TnsA-like heteromeric transposase endonuclease subunit</fullName>
    </submittedName>
</protein>
<evidence type="ECO:0000313" key="2">
    <source>
        <dbReference type="Proteomes" id="UP001474181"/>
    </source>
</evidence>
<dbReference type="EMBL" id="JBEPEK010000042">
    <property type="protein sequence ID" value="MER7179506.1"/>
    <property type="molecule type" value="Genomic_DNA"/>
</dbReference>
<organism evidence="1 2">
    <name type="scientific">Streptomyces hyaluromycini</name>
    <dbReference type="NCBI Taxonomy" id="1377993"/>
    <lineage>
        <taxon>Bacteria</taxon>
        <taxon>Bacillati</taxon>
        <taxon>Actinomycetota</taxon>
        <taxon>Actinomycetes</taxon>
        <taxon>Kitasatosporales</taxon>
        <taxon>Streptomycetaceae</taxon>
        <taxon>Streptomyces</taxon>
    </lineage>
</organism>
<dbReference type="Proteomes" id="UP001474181">
    <property type="component" value="Unassembled WGS sequence"/>
</dbReference>
<dbReference type="RefSeq" id="WP_350778758.1">
    <property type="nucleotide sequence ID" value="NZ_JBEPEK010000042.1"/>
</dbReference>
<comment type="caution">
    <text evidence="1">The sequence shown here is derived from an EMBL/GenBank/DDBJ whole genome shotgun (WGS) entry which is preliminary data.</text>
</comment>
<evidence type="ECO:0000313" key="1">
    <source>
        <dbReference type="EMBL" id="MER7179506.1"/>
    </source>
</evidence>
<name>A0ABV1WRL1_9ACTN</name>